<evidence type="ECO:0000256" key="4">
    <source>
        <dbReference type="ARBA" id="ARBA00038168"/>
    </source>
</evidence>
<dbReference type="InterPro" id="IPR036400">
    <property type="entry name" value="Cyt_B5-like_heme/steroid_sf"/>
</dbReference>
<proteinExistence type="inferred from homology"/>
<keyword evidence="1 5" id="KW-0349">Heme</keyword>
<dbReference type="Proteomes" id="UP001610444">
    <property type="component" value="Unassembled WGS sequence"/>
</dbReference>
<evidence type="ECO:0000256" key="6">
    <source>
        <dbReference type="SAM" id="MobiDB-lite"/>
    </source>
</evidence>
<dbReference type="SMART" id="SM01117">
    <property type="entry name" value="Cyt-b5"/>
    <property type="match status" value="1"/>
</dbReference>
<name>A0ABR4L6N5_9EURO</name>
<gene>
    <name evidence="8" type="ORF">BJX68DRAFT_224367</name>
</gene>
<dbReference type="Pfam" id="PF00173">
    <property type="entry name" value="Cyt-b5"/>
    <property type="match status" value="1"/>
</dbReference>
<evidence type="ECO:0000313" key="9">
    <source>
        <dbReference type="Proteomes" id="UP001610444"/>
    </source>
</evidence>
<dbReference type="PROSITE" id="PS00191">
    <property type="entry name" value="CYTOCHROME_B5_1"/>
    <property type="match status" value="1"/>
</dbReference>
<dbReference type="RefSeq" id="XP_070904857.1">
    <property type="nucleotide sequence ID" value="XM_071038257.1"/>
</dbReference>
<keyword evidence="3 5" id="KW-0408">Iron</keyword>
<dbReference type="InterPro" id="IPR018506">
    <property type="entry name" value="Cyt_B5_heme-BS"/>
</dbReference>
<accession>A0ABR4L6N5</accession>
<dbReference type="Gene3D" id="3.10.120.10">
    <property type="entry name" value="Cytochrome b5-like heme/steroid binding domain"/>
    <property type="match status" value="1"/>
</dbReference>
<evidence type="ECO:0000256" key="3">
    <source>
        <dbReference type="ARBA" id="ARBA00023004"/>
    </source>
</evidence>
<feature type="domain" description="Cytochrome b5 heme-binding" evidence="7">
    <location>
        <begin position="70"/>
        <end position="152"/>
    </location>
</feature>
<keyword evidence="9" id="KW-1185">Reference proteome</keyword>
<evidence type="ECO:0000256" key="2">
    <source>
        <dbReference type="ARBA" id="ARBA00022723"/>
    </source>
</evidence>
<organism evidence="8 9">
    <name type="scientific">Aspergillus pseudodeflectus</name>
    <dbReference type="NCBI Taxonomy" id="176178"/>
    <lineage>
        <taxon>Eukaryota</taxon>
        <taxon>Fungi</taxon>
        <taxon>Dikarya</taxon>
        <taxon>Ascomycota</taxon>
        <taxon>Pezizomycotina</taxon>
        <taxon>Eurotiomycetes</taxon>
        <taxon>Eurotiomycetidae</taxon>
        <taxon>Eurotiales</taxon>
        <taxon>Aspergillaceae</taxon>
        <taxon>Aspergillus</taxon>
        <taxon>Aspergillus subgen. Nidulantes</taxon>
    </lineage>
</organism>
<dbReference type="EMBL" id="JBFXLR010000002">
    <property type="protein sequence ID" value="KAL2860166.1"/>
    <property type="molecule type" value="Genomic_DNA"/>
</dbReference>
<dbReference type="SUPFAM" id="SSF55856">
    <property type="entry name" value="Cytochrome b5-like heme/steroid binding domain"/>
    <property type="match status" value="1"/>
</dbReference>
<dbReference type="InterPro" id="IPR050668">
    <property type="entry name" value="Cytochrome_b5"/>
</dbReference>
<reference evidence="8 9" key="1">
    <citation type="submission" date="2024-07" db="EMBL/GenBank/DDBJ databases">
        <title>Section-level genome sequencing and comparative genomics of Aspergillus sections Usti and Cavernicolus.</title>
        <authorList>
            <consortium name="Lawrence Berkeley National Laboratory"/>
            <person name="Nybo J.L."/>
            <person name="Vesth T.C."/>
            <person name="Theobald S."/>
            <person name="Frisvad J.C."/>
            <person name="Larsen T.O."/>
            <person name="Kjaerboelling I."/>
            <person name="Rothschild-Mancinelli K."/>
            <person name="Lyhne E.K."/>
            <person name="Kogle M.E."/>
            <person name="Barry K."/>
            <person name="Clum A."/>
            <person name="Na H."/>
            <person name="Ledsgaard L."/>
            <person name="Lin J."/>
            <person name="Lipzen A."/>
            <person name="Kuo A."/>
            <person name="Riley R."/>
            <person name="Mondo S."/>
            <person name="LaButti K."/>
            <person name="Haridas S."/>
            <person name="Pangalinan J."/>
            <person name="Salamov A.A."/>
            <person name="Simmons B.A."/>
            <person name="Magnuson J.K."/>
            <person name="Chen J."/>
            <person name="Drula E."/>
            <person name="Henrissat B."/>
            <person name="Wiebenga A."/>
            <person name="Lubbers R.J."/>
            <person name="Gomes A.C."/>
            <person name="Macurrencykelacurrency M.R."/>
            <person name="Stajich J."/>
            <person name="Grigoriev I.V."/>
            <person name="Mortensen U.H."/>
            <person name="De vries R.P."/>
            <person name="Baker S.E."/>
            <person name="Andersen M.R."/>
        </authorList>
    </citation>
    <scope>NUCLEOTIDE SEQUENCE [LARGE SCALE GENOMIC DNA]</scope>
    <source>
        <strain evidence="8 9">CBS 756.74</strain>
    </source>
</reference>
<feature type="compositionally biased region" description="Low complexity" evidence="6">
    <location>
        <begin position="12"/>
        <end position="21"/>
    </location>
</feature>
<dbReference type="PANTHER" id="PTHR19359">
    <property type="entry name" value="CYTOCHROME B5"/>
    <property type="match status" value="1"/>
</dbReference>
<comment type="caution">
    <text evidence="8">The sequence shown here is derived from an EMBL/GenBank/DDBJ whole genome shotgun (WGS) entry which is preliminary data.</text>
</comment>
<dbReference type="InterPro" id="IPR001199">
    <property type="entry name" value="Cyt_B5-like_heme/steroid-bd"/>
</dbReference>
<feature type="region of interest" description="Disordered" evidence="6">
    <location>
        <begin position="1"/>
        <end position="48"/>
    </location>
</feature>
<dbReference type="PANTHER" id="PTHR19359:SF95">
    <property type="entry name" value="CYTOCHROME B5 TYPE B"/>
    <property type="match status" value="1"/>
</dbReference>
<protein>
    <recommendedName>
        <fullName evidence="7">Cytochrome b5 heme-binding domain-containing protein</fullName>
    </recommendedName>
</protein>
<evidence type="ECO:0000313" key="8">
    <source>
        <dbReference type="EMBL" id="KAL2860166.1"/>
    </source>
</evidence>
<dbReference type="PROSITE" id="PS50255">
    <property type="entry name" value="CYTOCHROME_B5_2"/>
    <property type="match status" value="1"/>
</dbReference>
<dbReference type="GeneID" id="98153421"/>
<comment type="similarity">
    <text evidence="4 5">Belongs to the cytochrome b5 family.</text>
</comment>
<keyword evidence="2 5" id="KW-0479">Metal-binding</keyword>
<evidence type="ECO:0000256" key="1">
    <source>
        <dbReference type="ARBA" id="ARBA00022617"/>
    </source>
</evidence>
<evidence type="ECO:0000259" key="7">
    <source>
        <dbReference type="PROSITE" id="PS50255"/>
    </source>
</evidence>
<sequence>MGWLTLRRRAEAPAPSVVPAEKIGAYAEHTEDIDTPSSPPQPGQPRRFLNTTYHLADPSTPDSALPYISPKILSELEEQYKSSSTSPPTSLPIWIVINNVIYDCSDFIHEHPGGSVVINSFVGQDCSWQFWRFHSKQHLVDYGRVLRVGRTEGVRNRFKEPARYIGLGAADEGW</sequence>
<evidence type="ECO:0000256" key="5">
    <source>
        <dbReference type="RuleBase" id="RU362121"/>
    </source>
</evidence>